<dbReference type="RefSeq" id="WP_183318036.1">
    <property type="nucleotide sequence ID" value="NZ_JACHVQ010000001.1"/>
</dbReference>
<evidence type="ECO:0000256" key="1">
    <source>
        <dbReference type="ARBA" id="ARBA00004613"/>
    </source>
</evidence>
<dbReference type="PANTHER" id="PTHR34216:SF3">
    <property type="entry name" value="POLY-BETA-1,6-N-ACETYL-D-GLUCOSAMINE N-DEACETYLASE"/>
    <property type="match status" value="1"/>
</dbReference>
<dbReference type="CDD" id="cd10918">
    <property type="entry name" value="CE4_NodB_like_5s_6s"/>
    <property type="match status" value="1"/>
</dbReference>
<evidence type="ECO:0000259" key="3">
    <source>
        <dbReference type="PROSITE" id="PS51677"/>
    </source>
</evidence>
<keyword evidence="5" id="KW-1185">Reference proteome</keyword>
<dbReference type="PROSITE" id="PS51677">
    <property type="entry name" value="NODB"/>
    <property type="match status" value="1"/>
</dbReference>
<reference evidence="4 5" key="1">
    <citation type="submission" date="2020-08" db="EMBL/GenBank/DDBJ databases">
        <title>Sequencing the genomes of 1000 actinobacteria strains.</title>
        <authorList>
            <person name="Klenk H.-P."/>
        </authorList>
    </citation>
    <scope>NUCLEOTIDE SEQUENCE [LARGE SCALE GENOMIC DNA]</scope>
    <source>
        <strain evidence="4 5">DSM 105369</strain>
    </source>
</reference>
<dbReference type="InterPro" id="IPR051398">
    <property type="entry name" value="Polysacch_Deacetylase"/>
</dbReference>
<gene>
    <name evidence="4" type="ORF">FHU39_000132</name>
</gene>
<dbReference type="AlphaFoldDB" id="A0A839MXN2"/>
<dbReference type="GO" id="GO:0016810">
    <property type="term" value="F:hydrolase activity, acting on carbon-nitrogen (but not peptide) bonds"/>
    <property type="evidence" value="ECO:0007669"/>
    <property type="project" value="InterPro"/>
</dbReference>
<dbReference type="Pfam" id="PF01522">
    <property type="entry name" value="Polysacc_deac_1"/>
    <property type="match status" value="1"/>
</dbReference>
<protein>
    <submittedName>
        <fullName evidence="4">Peptidoglycan/xylan/chitin deacetylase (PgdA/CDA1 family)</fullName>
    </submittedName>
</protein>
<dbReference type="GO" id="GO:0005576">
    <property type="term" value="C:extracellular region"/>
    <property type="evidence" value="ECO:0007669"/>
    <property type="project" value="UniProtKB-SubCell"/>
</dbReference>
<accession>A0A839MXN2</accession>
<evidence type="ECO:0000256" key="2">
    <source>
        <dbReference type="ARBA" id="ARBA00022729"/>
    </source>
</evidence>
<proteinExistence type="predicted"/>
<comment type="caution">
    <text evidence="4">The sequence shown here is derived from an EMBL/GenBank/DDBJ whole genome shotgun (WGS) entry which is preliminary data.</text>
</comment>
<feature type="domain" description="NodB homology" evidence="3">
    <location>
        <begin position="52"/>
        <end position="228"/>
    </location>
</feature>
<dbReference type="SUPFAM" id="SSF88713">
    <property type="entry name" value="Glycoside hydrolase/deacetylase"/>
    <property type="match status" value="1"/>
</dbReference>
<evidence type="ECO:0000313" key="4">
    <source>
        <dbReference type="EMBL" id="MBB2890148.1"/>
    </source>
</evidence>
<sequence>MSSALALPAGRRVNVCFHGVDRPRRALEHGENKYWVSHDEFLRLADAFATWDALSLSFDDGNVSDVEIVLPALVERGMTATFFVLAGRLDQPGSLTTGDVQELVEAGMTVGSHGWTHTPWTRLDGVELDREVIDARDLIAEITGAPVTTAALPLGQYNRAVLKAARHAGYSTLFTSDRQTTGANSWRQARFSVQKGTTPESLTTAVATALETHRRVYSTLKQFRKSWS</sequence>
<dbReference type="PANTHER" id="PTHR34216">
    <property type="match status" value="1"/>
</dbReference>
<organism evidence="4 5">
    <name type="scientific">Flexivirga oryzae</name>
    <dbReference type="NCBI Taxonomy" id="1794944"/>
    <lineage>
        <taxon>Bacteria</taxon>
        <taxon>Bacillati</taxon>
        <taxon>Actinomycetota</taxon>
        <taxon>Actinomycetes</taxon>
        <taxon>Micrococcales</taxon>
        <taxon>Dermacoccaceae</taxon>
        <taxon>Flexivirga</taxon>
    </lineage>
</organism>
<dbReference type="EMBL" id="JACHVQ010000001">
    <property type="protein sequence ID" value="MBB2890148.1"/>
    <property type="molecule type" value="Genomic_DNA"/>
</dbReference>
<dbReference type="InterPro" id="IPR011330">
    <property type="entry name" value="Glyco_hydro/deAcase_b/a-brl"/>
</dbReference>
<dbReference type="GO" id="GO:0005975">
    <property type="term" value="P:carbohydrate metabolic process"/>
    <property type="evidence" value="ECO:0007669"/>
    <property type="project" value="InterPro"/>
</dbReference>
<dbReference type="Proteomes" id="UP000559182">
    <property type="component" value="Unassembled WGS sequence"/>
</dbReference>
<dbReference type="InterPro" id="IPR002509">
    <property type="entry name" value="NODB_dom"/>
</dbReference>
<keyword evidence="2" id="KW-0732">Signal</keyword>
<dbReference type="Gene3D" id="3.20.20.370">
    <property type="entry name" value="Glycoside hydrolase/deacetylase"/>
    <property type="match status" value="1"/>
</dbReference>
<comment type="subcellular location">
    <subcellularLocation>
        <location evidence="1">Secreted</location>
    </subcellularLocation>
</comment>
<name>A0A839MXN2_9MICO</name>
<evidence type="ECO:0000313" key="5">
    <source>
        <dbReference type="Proteomes" id="UP000559182"/>
    </source>
</evidence>